<dbReference type="Gene3D" id="1.20.90.10">
    <property type="entry name" value="Phospholipase A2 domain"/>
    <property type="match status" value="1"/>
</dbReference>
<name>A0AAX3WYG9_9BACI</name>
<accession>A0AAX3WYG9</accession>
<feature type="domain" description="Phospholipase A2-like" evidence="3">
    <location>
        <begin position="11"/>
        <end position="50"/>
    </location>
</feature>
<gene>
    <name evidence="4" type="ORF">QNH24_06860</name>
</gene>
<sequence>MNRQRKLDFCYPGYKYCGPGCSGPGAPTNAVDACCKQHDECYARYGRTKHCDELFQNCLRPYMQTNDKMARDAKLFYNIFEVRNRFF</sequence>
<dbReference type="GO" id="GO:0006644">
    <property type="term" value="P:phospholipid metabolic process"/>
    <property type="evidence" value="ECO:0007669"/>
    <property type="project" value="InterPro"/>
</dbReference>
<keyword evidence="4" id="KW-0946">Virion</keyword>
<dbReference type="InterPro" id="IPR036444">
    <property type="entry name" value="PLipase_A2_dom_sf"/>
</dbReference>
<comment type="subcellular location">
    <subcellularLocation>
        <location evidence="1">Secreted</location>
    </subcellularLocation>
</comment>
<dbReference type="AlphaFoldDB" id="A0AAX3WYG9"/>
<dbReference type="SUPFAM" id="SSF48619">
    <property type="entry name" value="Phospholipase A2, PLA2"/>
    <property type="match status" value="1"/>
</dbReference>
<dbReference type="PROSITE" id="PS00118">
    <property type="entry name" value="PA2_HIS"/>
    <property type="match status" value="1"/>
</dbReference>
<evidence type="ECO:0000313" key="5">
    <source>
        <dbReference type="Proteomes" id="UP001178322"/>
    </source>
</evidence>
<dbReference type="Proteomes" id="UP001178322">
    <property type="component" value="Chromosome"/>
</dbReference>
<evidence type="ECO:0000313" key="4">
    <source>
        <dbReference type="EMBL" id="WHY52955.1"/>
    </source>
</evidence>
<keyword evidence="2" id="KW-0964">Secreted</keyword>
<dbReference type="GO" id="GO:0005576">
    <property type="term" value="C:extracellular region"/>
    <property type="evidence" value="ECO:0007669"/>
    <property type="project" value="UniProtKB-SubCell"/>
</dbReference>
<organism evidence="4 5">
    <name type="scientific">Lysinibacillus pakistanensis</name>
    <dbReference type="NCBI Taxonomy" id="759811"/>
    <lineage>
        <taxon>Bacteria</taxon>
        <taxon>Bacillati</taxon>
        <taxon>Bacillota</taxon>
        <taxon>Bacilli</taxon>
        <taxon>Bacillales</taxon>
        <taxon>Bacillaceae</taxon>
        <taxon>Lysinibacillus</taxon>
    </lineage>
</organism>
<proteinExistence type="predicted"/>
<protein>
    <submittedName>
        <fullName evidence="4">Parvovirus coat protein VP1-like protein</fullName>
    </submittedName>
</protein>
<evidence type="ECO:0000256" key="1">
    <source>
        <dbReference type="ARBA" id="ARBA00004613"/>
    </source>
</evidence>
<dbReference type="EMBL" id="CP126101">
    <property type="protein sequence ID" value="WHY52955.1"/>
    <property type="molecule type" value="Genomic_DNA"/>
</dbReference>
<reference evidence="4" key="1">
    <citation type="submission" date="2023-05" db="EMBL/GenBank/DDBJ databases">
        <title>Comparative genomics of Bacillaceae isolates and their secondary metabolite potential.</title>
        <authorList>
            <person name="Song L."/>
            <person name="Nielsen L.J."/>
            <person name="Mohite O."/>
            <person name="Xu X."/>
            <person name="Weber T."/>
            <person name="Kovacs A.T."/>
        </authorList>
    </citation>
    <scope>NUCLEOTIDE SEQUENCE</scope>
    <source>
        <strain evidence="4">LY1</strain>
    </source>
</reference>
<dbReference type="InterPro" id="IPR033113">
    <property type="entry name" value="PLA2_histidine"/>
</dbReference>
<dbReference type="GO" id="GO:0004623">
    <property type="term" value="F:phospholipase A2 activity"/>
    <property type="evidence" value="ECO:0007669"/>
    <property type="project" value="InterPro"/>
</dbReference>
<dbReference type="GO" id="GO:0005198">
    <property type="term" value="F:structural molecule activity"/>
    <property type="evidence" value="ECO:0007669"/>
    <property type="project" value="InterPro"/>
</dbReference>
<dbReference type="InterPro" id="IPR013607">
    <property type="entry name" value="Phospholipase_A2-like"/>
</dbReference>
<keyword evidence="4" id="KW-0167">Capsid protein</keyword>
<evidence type="ECO:0000259" key="3">
    <source>
        <dbReference type="Pfam" id="PF08398"/>
    </source>
</evidence>
<dbReference type="Pfam" id="PF08398">
    <property type="entry name" value="Phospholip_A2_4"/>
    <property type="match status" value="1"/>
</dbReference>
<dbReference type="RefSeq" id="WP_283871334.1">
    <property type="nucleotide sequence ID" value="NZ_CP126101.1"/>
</dbReference>
<dbReference type="GO" id="GO:0050482">
    <property type="term" value="P:arachidonate secretion"/>
    <property type="evidence" value="ECO:0007669"/>
    <property type="project" value="InterPro"/>
</dbReference>
<evidence type="ECO:0000256" key="2">
    <source>
        <dbReference type="ARBA" id="ARBA00022525"/>
    </source>
</evidence>